<proteinExistence type="predicted"/>
<dbReference type="GO" id="GO:0012505">
    <property type="term" value="C:endomembrane system"/>
    <property type="evidence" value="ECO:0007669"/>
    <property type="project" value="UniProtKB-SubCell"/>
</dbReference>
<protein>
    <recommendedName>
        <fullName evidence="8">Iron transporter</fullName>
    </recommendedName>
</protein>
<keyword evidence="2 5" id="KW-0812">Transmembrane</keyword>
<evidence type="ECO:0000313" key="6">
    <source>
        <dbReference type="EMBL" id="OGI87598.1"/>
    </source>
</evidence>
<reference evidence="6 7" key="1">
    <citation type="journal article" date="2016" name="Nat. Commun.">
        <title>Thousands of microbial genomes shed light on interconnected biogeochemical processes in an aquifer system.</title>
        <authorList>
            <person name="Anantharaman K."/>
            <person name="Brown C.T."/>
            <person name="Hug L.A."/>
            <person name="Sharon I."/>
            <person name="Castelle C.J."/>
            <person name="Probst A.J."/>
            <person name="Thomas B.C."/>
            <person name="Singh A."/>
            <person name="Wilkins M.J."/>
            <person name="Karaoz U."/>
            <person name="Brodie E.L."/>
            <person name="Williams K.H."/>
            <person name="Hubbard S.S."/>
            <person name="Banfield J.F."/>
        </authorList>
    </citation>
    <scope>NUCLEOTIDE SEQUENCE [LARGE SCALE GENOMIC DNA]</scope>
</reference>
<dbReference type="Pfam" id="PF01988">
    <property type="entry name" value="VIT1"/>
    <property type="match status" value="1"/>
</dbReference>
<feature type="transmembrane region" description="Helical" evidence="5">
    <location>
        <begin position="215"/>
        <end position="235"/>
    </location>
</feature>
<name>A0A1F6X0D1_9BACT</name>
<dbReference type="GO" id="GO:0005384">
    <property type="term" value="F:manganese ion transmembrane transporter activity"/>
    <property type="evidence" value="ECO:0007669"/>
    <property type="project" value="InterPro"/>
</dbReference>
<evidence type="ECO:0000256" key="5">
    <source>
        <dbReference type="SAM" id="Phobius"/>
    </source>
</evidence>
<dbReference type="InterPro" id="IPR008217">
    <property type="entry name" value="Ccc1_fam"/>
</dbReference>
<dbReference type="AlphaFoldDB" id="A0A1F6X0D1"/>
<evidence type="ECO:0000256" key="2">
    <source>
        <dbReference type="ARBA" id="ARBA00022692"/>
    </source>
</evidence>
<feature type="transmembrane region" description="Helical" evidence="5">
    <location>
        <begin position="52"/>
        <end position="76"/>
    </location>
</feature>
<evidence type="ECO:0008006" key="8">
    <source>
        <dbReference type="Google" id="ProtNLM"/>
    </source>
</evidence>
<evidence type="ECO:0000256" key="4">
    <source>
        <dbReference type="ARBA" id="ARBA00023136"/>
    </source>
</evidence>
<evidence type="ECO:0000313" key="7">
    <source>
        <dbReference type="Proteomes" id="UP000177001"/>
    </source>
</evidence>
<comment type="caution">
    <text evidence="6">The sequence shown here is derived from an EMBL/GenBank/DDBJ whole genome shotgun (WGS) entry which is preliminary data.</text>
</comment>
<dbReference type="Proteomes" id="UP000177001">
    <property type="component" value="Unassembled WGS sequence"/>
</dbReference>
<feature type="transmembrane region" description="Helical" evidence="5">
    <location>
        <begin position="184"/>
        <end position="203"/>
    </location>
</feature>
<comment type="subcellular location">
    <subcellularLocation>
        <location evidence="1">Endomembrane system</location>
        <topology evidence="1">Multi-pass membrane protein</topology>
    </subcellularLocation>
</comment>
<gene>
    <name evidence="6" type="ORF">A3A91_01660</name>
</gene>
<dbReference type="EMBL" id="MFUR01000001">
    <property type="protein sequence ID" value="OGI87598.1"/>
    <property type="molecule type" value="Genomic_DNA"/>
</dbReference>
<accession>A0A1F6X0D1</accession>
<evidence type="ECO:0000256" key="1">
    <source>
        <dbReference type="ARBA" id="ARBA00004127"/>
    </source>
</evidence>
<sequence>MEIHKEINKDYIHHQKFLFTDVLKEVVFGIEDGMVSTLGSITGIAIGSNNQAIVILAGVVIISVESISMGIGSYLSNRSQEEMEERKIKEEKEELEQFPEEEKEELHQMYLKDGWSKNLATQMSEEVSKNKELMLKEMIMRELKISGDQESVSTKGGFYMFFAYVLGGVIPLFAYFILPIKNAIPLSITITLIGLFALGMSTTKFTKQPLIKSGLRVLALGGVALIAGLVAGIFLGQ</sequence>
<feature type="transmembrane region" description="Helical" evidence="5">
    <location>
        <begin position="158"/>
        <end position="178"/>
    </location>
</feature>
<dbReference type="GO" id="GO:0030026">
    <property type="term" value="P:intracellular manganese ion homeostasis"/>
    <property type="evidence" value="ECO:0007669"/>
    <property type="project" value="InterPro"/>
</dbReference>
<dbReference type="PANTHER" id="PTHR31851">
    <property type="entry name" value="FE(2+)/MN(2+) TRANSPORTER PCL1"/>
    <property type="match status" value="1"/>
</dbReference>
<keyword evidence="3 5" id="KW-1133">Transmembrane helix</keyword>
<keyword evidence="4 5" id="KW-0472">Membrane</keyword>
<organism evidence="6 7">
    <name type="scientific">Candidatus Nomurabacteria bacterium RIFCSPLOWO2_01_FULL_36_16</name>
    <dbReference type="NCBI Taxonomy" id="1801767"/>
    <lineage>
        <taxon>Bacteria</taxon>
        <taxon>Candidatus Nomuraibacteriota</taxon>
    </lineage>
</organism>
<evidence type="ECO:0000256" key="3">
    <source>
        <dbReference type="ARBA" id="ARBA00022989"/>
    </source>
</evidence>